<dbReference type="STRING" id="1314783.A0A165NFL4"/>
<comment type="similarity">
    <text evidence="3">Belongs to the cytochrome P450 family.</text>
</comment>
<evidence type="ECO:0000313" key="10">
    <source>
        <dbReference type="Proteomes" id="UP000076727"/>
    </source>
</evidence>
<gene>
    <name evidence="9" type="ORF">DAEQUDRAFT_813209</name>
</gene>
<dbReference type="Gene3D" id="1.10.630.10">
    <property type="entry name" value="Cytochrome P450"/>
    <property type="match status" value="1"/>
</dbReference>
<keyword evidence="10" id="KW-1185">Reference proteome</keyword>
<dbReference type="GO" id="GO:0004497">
    <property type="term" value="F:monooxygenase activity"/>
    <property type="evidence" value="ECO:0007669"/>
    <property type="project" value="UniProtKB-KW"/>
</dbReference>
<comment type="cofactor">
    <cofactor evidence="1">
        <name>heme</name>
        <dbReference type="ChEBI" id="CHEBI:30413"/>
    </cofactor>
</comment>
<accession>A0A165NFL4</accession>
<keyword evidence="4" id="KW-0349">Heme</keyword>
<evidence type="ECO:0000256" key="8">
    <source>
        <dbReference type="ARBA" id="ARBA00023033"/>
    </source>
</evidence>
<dbReference type="InterPro" id="IPR036396">
    <property type="entry name" value="Cyt_P450_sf"/>
</dbReference>
<dbReference type="GO" id="GO:0016705">
    <property type="term" value="F:oxidoreductase activity, acting on paired donors, with incorporation or reduction of molecular oxygen"/>
    <property type="evidence" value="ECO:0007669"/>
    <property type="project" value="InterPro"/>
</dbReference>
<dbReference type="PANTHER" id="PTHR24305:SF166">
    <property type="entry name" value="CYTOCHROME P450 12A4, MITOCHONDRIAL-RELATED"/>
    <property type="match status" value="1"/>
</dbReference>
<keyword evidence="7" id="KW-0408">Iron</keyword>
<evidence type="ECO:0000256" key="7">
    <source>
        <dbReference type="ARBA" id="ARBA00023004"/>
    </source>
</evidence>
<protein>
    <submittedName>
        <fullName evidence="9">Cytochrome P450</fullName>
    </submittedName>
</protein>
<organism evidence="9 10">
    <name type="scientific">Daedalea quercina L-15889</name>
    <dbReference type="NCBI Taxonomy" id="1314783"/>
    <lineage>
        <taxon>Eukaryota</taxon>
        <taxon>Fungi</taxon>
        <taxon>Dikarya</taxon>
        <taxon>Basidiomycota</taxon>
        <taxon>Agaricomycotina</taxon>
        <taxon>Agaricomycetes</taxon>
        <taxon>Polyporales</taxon>
        <taxon>Fomitopsis</taxon>
    </lineage>
</organism>
<evidence type="ECO:0000256" key="5">
    <source>
        <dbReference type="ARBA" id="ARBA00022723"/>
    </source>
</evidence>
<dbReference type="Pfam" id="PF00067">
    <property type="entry name" value="p450"/>
    <property type="match status" value="1"/>
</dbReference>
<sequence length="126" mass="14015">MRFLVNCRTWTPSAVRLRLYAPVPHLIRKTRKDTVMPLSSPIRGVDGRLITEIPVPEGTVVHIGILASNRNPELWGPDAAEWKPERWLGPLPEVVKEAHVPGDYSHLMTFLGGGRACIGSSSRNSR</sequence>
<dbReference type="SUPFAM" id="SSF48264">
    <property type="entry name" value="Cytochrome P450"/>
    <property type="match status" value="1"/>
</dbReference>
<name>A0A165NFL4_9APHY</name>
<dbReference type="GO" id="GO:0020037">
    <property type="term" value="F:heme binding"/>
    <property type="evidence" value="ECO:0007669"/>
    <property type="project" value="InterPro"/>
</dbReference>
<dbReference type="OrthoDB" id="1470350at2759"/>
<evidence type="ECO:0000256" key="6">
    <source>
        <dbReference type="ARBA" id="ARBA00023002"/>
    </source>
</evidence>
<proteinExistence type="inferred from homology"/>
<reference evidence="9 10" key="1">
    <citation type="journal article" date="2016" name="Mol. Biol. Evol.">
        <title>Comparative Genomics of Early-Diverging Mushroom-Forming Fungi Provides Insights into the Origins of Lignocellulose Decay Capabilities.</title>
        <authorList>
            <person name="Nagy L.G."/>
            <person name="Riley R."/>
            <person name="Tritt A."/>
            <person name="Adam C."/>
            <person name="Daum C."/>
            <person name="Floudas D."/>
            <person name="Sun H."/>
            <person name="Yadav J.S."/>
            <person name="Pangilinan J."/>
            <person name="Larsson K.H."/>
            <person name="Matsuura K."/>
            <person name="Barry K."/>
            <person name="Labutti K."/>
            <person name="Kuo R."/>
            <person name="Ohm R.A."/>
            <person name="Bhattacharya S.S."/>
            <person name="Shirouzu T."/>
            <person name="Yoshinaga Y."/>
            <person name="Martin F.M."/>
            <person name="Grigoriev I.V."/>
            <person name="Hibbett D.S."/>
        </authorList>
    </citation>
    <scope>NUCLEOTIDE SEQUENCE [LARGE SCALE GENOMIC DNA]</scope>
    <source>
        <strain evidence="9 10">L-15889</strain>
    </source>
</reference>
<evidence type="ECO:0000256" key="1">
    <source>
        <dbReference type="ARBA" id="ARBA00001971"/>
    </source>
</evidence>
<keyword evidence="8" id="KW-0503">Monooxygenase</keyword>
<dbReference type="GO" id="GO:0005506">
    <property type="term" value="F:iron ion binding"/>
    <property type="evidence" value="ECO:0007669"/>
    <property type="project" value="InterPro"/>
</dbReference>
<evidence type="ECO:0000256" key="2">
    <source>
        <dbReference type="ARBA" id="ARBA00005179"/>
    </source>
</evidence>
<keyword evidence="6" id="KW-0560">Oxidoreductase</keyword>
<evidence type="ECO:0000256" key="4">
    <source>
        <dbReference type="ARBA" id="ARBA00022617"/>
    </source>
</evidence>
<evidence type="ECO:0000313" key="9">
    <source>
        <dbReference type="EMBL" id="KZT66909.1"/>
    </source>
</evidence>
<dbReference type="EMBL" id="KV429082">
    <property type="protein sequence ID" value="KZT66909.1"/>
    <property type="molecule type" value="Genomic_DNA"/>
</dbReference>
<dbReference type="InterPro" id="IPR001128">
    <property type="entry name" value="Cyt_P450"/>
</dbReference>
<dbReference type="Proteomes" id="UP000076727">
    <property type="component" value="Unassembled WGS sequence"/>
</dbReference>
<dbReference type="AlphaFoldDB" id="A0A165NFL4"/>
<dbReference type="InterPro" id="IPR050121">
    <property type="entry name" value="Cytochrome_P450_monoxygenase"/>
</dbReference>
<comment type="pathway">
    <text evidence="2">Secondary metabolite biosynthesis.</text>
</comment>
<evidence type="ECO:0000256" key="3">
    <source>
        <dbReference type="ARBA" id="ARBA00010617"/>
    </source>
</evidence>
<keyword evidence="5" id="KW-0479">Metal-binding</keyword>
<dbReference type="PANTHER" id="PTHR24305">
    <property type="entry name" value="CYTOCHROME P450"/>
    <property type="match status" value="1"/>
</dbReference>